<name>A0A835TG18_9ROSI</name>
<dbReference type="EMBL" id="JADGMS010000002">
    <property type="protein sequence ID" value="KAF9687300.1"/>
    <property type="molecule type" value="Genomic_DNA"/>
</dbReference>
<comment type="caution">
    <text evidence="2">The sequence shown here is derived from an EMBL/GenBank/DDBJ whole genome shotgun (WGS) entry which is preliminary data.</text>
</comment>
<dbReference type="InterPro" id="IPR045888">
    <property type="entry name" value="Erv"/>
</dbReference>
<dbReference type="Proteomes" id="UP000657918">
    <property type="component" value="Unassembled WGS sequence"/>
</dbReference>
<organism evidence="2 3">
    <name type="scientific">Salix dunnii</name>
    <dbReference type="NCBI Taxonomy" id="1413687"/>
    <lineage>
        <taxon>Eukaryota</taxon>
        <taxon>Viridiplantae</taxon>
        <taxon>Streptophyta</taxon>
        <taxon>Embryophyta</taxon>
        <taxon>Tracheophyta</taxon>
        <taxon>Spermatophyta</taxon>
        <taxon>Magnoliopsida</taxon>
        <taxon>eudicotyledons</taxon>
        <taxon>Gunneridae</taxon>
        <taxon>Pentapetalae</taxon>
        <taxon>rosids</taxon>
        <taxon>fabids</taxon>
        <taxon>Malpighiales</taxon>
        <taxon>Salicaceae</taxon>
        <taxon>Saliceae</taxon>
        <taxon>Salix</taxon>
    </lineage>
</organism>
<dbReference type="PANTHER" id="PTHR10984:SF82">
    <property type="entry name" value="ENDOPLASMIC RETICULUM VESICLE TRANSPORTER PROTEIN"/>
    <property type="match status" value="1"/>
</dbReference>
<dbReference type="GO" id="GO:0030134">
    <property type="term" value="C:COPII-coated ER to Golgi transport vesicle"/>
    <property type="evidence" value="ECO:0007669"/>
    <property type="project" value="TreeGrafter"/>
</dbReference>
<dbReference type="GO" id="GO:0005783">
    <property type="term" value="C:endoplasmic reticulum"/>
    <property type="evidence" value="ECO:0007669"/>
    <property type="project" value="TreeGrafter"/>
</dbReference>
<accession>A0A835TG18</accession>
<dbReference type="OrthoDB" id="270930at2759"/>
<feature type="domain" description="Endoplasmic reticulum vesicle transporter C-terminal" evidence="1">
    <location>
        <begin position="192"/>
        <end position="420"/>
    </location>
</feature>
<evidence type="ECO:0000313" key="3">
    <source>
        <dbReference type="Proteomes" id="UP000657918"/>
    </source>
</evidence>
<sequence>MRECDLSPPIEKFSLVKKTCPKIETVSTNSIQKGQAKPTEKTAATKWAPWRKEKPDAAEGLYFYAGTETKLAVDTSRGETLRINKHDIIKKRLDSHGNVIEARQDGIGAPKIEISVYKKLVLVSWLHGALSDLIILYARAVEAIISGLVTTDTPLALPNISDSFSCLAHIEKPLQRHGGRLEHNETYCGSFYGAETSAEDCCNSCEEVHEAYRKKGWAMTNPDLMDQCKREGFLQRIKDEEGKGCNIYGFLEVNKVAGNFHFAPGKSFQQSGVHVHDLLAFQEDSLLCNGHKKHQVGCTSISSRSFFGTTASAVAFCLFFLSGNSLGNATSSQAFYPNGPFILQVVPTVYIDVSGYTIPSNQMFFFQFSVNEHFMGADIGRLQSLPGVFVFYDLSPIKVTFTEEHVSFLHFLTNVCAIVGDYTLSLYQNSKLT</sequence>
<evidence type="ECO:0000259" key="1">
    <source>
        <dbReference type="Pfam" id="PF07970"/>
    </source>
</evidence>
<protein>
    <recommendedName>
        <fullName evidence="1">Endoplasmic reticulum vesicle transporter C-terminal domain-containing protein</fullName>
    </recommendedName>
</protein>
<dbReference type="Pfam" id="PF07970">
    <property type="entry name" value="COPIIcoated_ERV"/>
    <property type="match status" value="1"/>
</dbReference>
<gene>
    <name evidence="2" type="ORF">SADUNF_Sadunf02G0079200</name>
</gene>
<reference evidence="2 3" key="1">
    <citation type="submission" date="2020-10" db="EMBL/GenBank/DDBJ databases">
        <title>Plant Genome Project.</title>
        <authorList>
            <person name="Zhang R.-G."/>
        </authorList>
    </citation>
    <scope>NUCLEOTIDE SEQUENCE [LARGE SCALE GENOMIC DNA]</scope>
    <source>
        <strain evidence="2">FAFU-HL-1</strain>
        <tissue evidence="2">Leaf</tissue>
    </source>
</reference>
<keyword evidence="3" id="KW-1185">Reference proteome</keyword>
<dbReference type="AlphaFoldDB" id="A0A835TG18"/>
<evidence type="ECO:0000313" key="2">
    <source>
        <dbReference type="EMBL" id="KAF9687300.1"/>
    </source>
</evidence>
<dbReference type="PANTHER" id="PTHR10984">
    <property type="entry name" value="ENDOPLASMIC RETICULUM-GOLGI INTERMEDIATE COMPARTMENT PROTEIN"/>
    <property type="match status" value="1"/>
</dbReference>
<proteinExistence type="predicted"/>
<dbReference type="InterPro" id="IPR012936">
    <property type="entry name" value="Erv_C"/>
</dbReference>